<name>A0A381N7Y7_9ZZZZ</name>
<evidence type="ECO:0000256" key="1">
    <source>
        <dbReference type="SAM" id="Phobius"/>
    </source>
</evidence>
<dbReference type="AlphaFoldDB" id="A0A381N7Y7"/>
<feature type="domain" description="Minor capsid protein P9 transmembrane helices" evidence="2">
    <location>
        <begin position="15"/>
        <end position="83"/>
    </location>
</feature>
<keyword evidence="1" id="KW-0812">Transmembrane</keyword>
<keyword evidence="1" id="KW-0472">Membrane</keyword>
<evidence type="ECO:0000313" key="3">
    <source>
        <dbReference type="EMBL" id="SUZ50746.1"/>
    </source>
</evidence>
<dbReference type="InterPro" id="IPR043915">
    <property type="entry name" value="P9_TM"/>
</dbReference>
<sequence length="213" mass="25054">MVYETKNIKMKNDEFWFNDFSIIFNNERLIEFFPSSFMNNNEKLNSLLRFSIIITFVLFLKNKNYNLFIIPIATALITLYIYKFNTIEKKQDEKLNLTEDYENSKCSKPTEDNPFGNTLLTDVSNYKKKEEACLIEENIDEINNHFNKGLFKDVNDLYGKNNSQRQFFSMPNTNEYGVKNGDSIKFANWLYNSGKSTCKEDTSQCIVSDRTIN</sequence>
<dbReference type="Pfam" id="PF19066">
    <property type="entry name" value="P9_TM"/>
    <property type="match status" value="1"/>
</dbReference>
<evidence type="ECO:0000259" key="2">
    <source>
        <dbReference type="Pfam" id="PF19066"/>
    </source>
</evidence>
<reference evidence="3" key="1">
    <citation type="submission" date="2018-05" db="EMBL/GenBank/DDBJ databases">
        <authorList>
            <person name="Lanie J.A."/>
            <person name="Ng W.-L."/>
            <person name="Kazmierczak K.M."/>
            <person name="Andrzejewski T.M."/>
            <person name="Davidsen T.M."/>
            <person name="Wayne K.J."/>
            <person name="Tettelin H."/>
            <person name="Glass J.I."/>
            <person name="Rusch D."/>
            <person name="Podicherti R."/>
            <person name="Tsui H.-C.T."/>
            <person name="Winkler M.E."/>
        </authorList>
    </citation>
    <scope>NUCLEOTIDE SEQUENCE</scope>
</reference>
<proteinExistence type="predicted"/>
<dbReference type="EMBL" id="UINC01000187">
    <property type="protein sequence ID" value="SUZ50746.1"/>
    <property type="molecule type" value="Genomic_DNA"/>
</dbReference>
<protein>
    <recommendedName>
        <fullName evidence="2">Minor capsid protein P9 transmembrane helices domain-containing protein</fullName>
    </recommendedName>
</protein>
<organism evidence="3">
    <name type="scientific">marine metagenome</name>
    <dbReference type="NCBI Taxonomy" id="408172"/>
    <lineage>
        <taxon>unclassified sequences</taxon>
        <taxon>metagenomes</taxon>
        <taxon>ecological metagenomes</taxon>
    </lineage>
</organism>
<keyword evidence="1" id="KW-1133">Transmembrane helix</keyword>
<gene>
    <name evidence="3" type="ORF">METZ01_LOCUS3600</name>
</gene>
<feature type="transmembrane region" description="Helical" evidence="1">
    <location>
        <begin position="66"/>
        <end position="82"/>
    </location>
</feature>
<accession>A0A381N7Y7</accession>